<organism evidence="1 2">
    <name type="scientific">Hymenobacter canadensis</name>
    <dbReference type="NCBI Taxonomy" id="2999067"/>
    <lineage>
        <taxon>Bacteria</taxon>
        <taxon>Pseudomonadati</taxon>
        <taxon>Bacteroidota</taxon>
        <taxon>Cytophagia</taxon>
        <taxon>Cytophagales</taxon>
        <taxon>Hymenobacteraceae</taxon>
        <taxon>Hymenobacter</taxon>
    </lineage>
</organism>
<name>A0ABY7LWP8_9BACT</name>
<sequence>MENALLSAFITAAREKAETYCNREFISKTVKRTFTIDKPLDIASEDILEVSGFYTSINEAISAASYFNNYRKGIVVSRDYPIDYSNLPTYTVKYQVTVDPAEVPEAVKIAICKIASDLYENRENGSFPSNGITYKTLLAPFRKL</sequence>
<proteinExistence type="predicted"/>
<reference evidence="1 2" key="1">
    <citation type="submission" date="2022-12" db="EMBL/GenBank/DDBJ databases">
        <title>Hymenobacter canadensis sp. nov. isolated from lake water of the Cambridge Bay, Canada.</title>
        <authorList>
            <person name="Kim W.H."/>
            <person name="Lee Y.M."/>
        </authorList>
    </citation>
    <scope>NUCLEOTIDE SEQUENCE [LARGE SCALE GENOMIC DNA]</scope>
    <source>
        <strain evidence="1 2">PAMC 29467</strain>
    </source>
</reference>
<keyword evidence="2" id="KW-1185">Reference proteome</keyword>
<protein>
    <submittedName>
        <fullName evidence="1">Phage gp6-like head-tail connector protein</fullName>
    </submittedName>
</protein>
<evidence type="ECO:0000313" key="1">
    <source>
        <dbReference type="EMBL" id="WBA43170.1"/>
    </source>
</evidence>
<accession>A0ABY7LWP8</accession>
<dbReference type="Proteomes" id="UP001211005">
    <property type="component" value="Chromosome"/>
</dbReference>
<gene>
    <name evidence="1" type="ORF">O3303_06295</name>
</gene>
<dbReference type="Gene3D" id="1.10.3230.30">
    <property type="entry name" value="Phage gp6-like head-tail connector protein"/>
    <property type="match status" value="1"/>
</dbReference>
<evidence type="ECO:0000313" key="2">
    <source>
        <dbReference type="Proteomes" id="UP001211005"/>
    </source>
</evidence>
<dbReference type="RefSeq" id="WP_269561214.1">
    <property type="nucleotide sequence ID" value="NZ_CP114767.1"/>
</dbReference>
<dbReference type="CDD" id="cd08054">
    <property type="entry name" value="gp6"/>
    <property type="match status" value="1"/>
</dbReference>
<dbReference type="EMBL" id="CP114767">
    <property type="protein sequence ID" value="WBA43170.1"/>
    <property type="molecule type" value="Genomic_DNA"/>
</dbReference>